<accession>A0AAD6Z1Y9</accession>
<protein>
    <submittedName>
        <fullName evidence="3">Uncharacterized protein</fullName>
    </submittedName>
</protein>
<dbReference type="InterPro" id="IPR044244">
    <property type="entry name" value="TTC27/Emw1"/>
</dbReference>
<evidence type="ECO:0000313" key="4">
    <source>
        <dbReference type="Proteomes" id="UP001218218"/>
    </source>
</evidence>
<evidence type="ECO:0000313" key="3">
    <source>
        <dbReference type="EMBL" id="KAJ7303052.1"/>
    </source>
</evidence>
<sequence length="317" mass="34850">MKLVYPFTFVVSLPAISDSPAFPSSGFSVLRPSVLFRHGYNNAPVPAPLRYAHSLPLPSQWELKKEFATRFLSFGTVHSALSIFERLEMWEEVVKCWQAMEWRDMGIGIVRGLLERRKAEAEAVLARGKAETTEARRANMDLAREAKLWCFLGDLEPENAAEQRAWAVSGQTAGRAIGDVRPLQPLSHPSKSVQTLLTHTHSRVPCPHAHVRHNINDEPHWIGLAPSAEMAIRHTDPNTSTLEEVVTGLIPTLFVIIASSGPARQLPTSSVVPLLGQLIDALNTTTAQLSTNAPRDMAPTFSKTLSSPDFPVLITGS</sequence>
<dbReference type="AlphaFoldDB" id="A0AAD6Z1Y9"/>
<dbReference type="Proteomes" id="UP001218218">
    <property type="component" value="Unassembled WGS sequence"/>
</dbReference>
<name>A0AAD6Z1Y9_9AGAR</name>
<organism evidence="3 4">
    <name type="scientific">Mycena albidolilacea</name>
    <dbReference type="NCBI Taxonomy" id="1033008"/>
    <lineage>
        <taxon>Eukaryota</taxon>
        <taxon>Fungi</taxon>
        <taxon>Dikarya</taxon>
        <taxon>Basidiomycota</taxon>
        <taxon>Agaricomycotina</taxon>
        <taxon>Agaricomycetes</taxon>
        <taxon>Agaricomycetidae</taxon>
        <taxon>Agaricales</taxon>
        <taxon>Marasmiineae</taxon>
        <taxon>Mycenaceae</taxon>
        <taxon>Mycena</taxon>
    </lineage>
</organism>
<dbReference type="PANTHER" id="PTHR16193">
    <property type="entry name" value="TETRATRICOPEPTIDE REPEAT PROTEIN 27"/>
    <property type="match status" value="1"/>
</dbReference>
<dbReference type="EMBL" id="JARIHO010000108">
    <property type="protein sequence ID" value="KAJ7303052.1"/>
    <property type="molecule type" value="Genomic_DNA"/>
</dbReference>
<proteinExistence type="predicted"/>
<dbReference type="PANTHER" id="PTHR16193:SF0">
    <property type="entry name" value="TETRATRICOPEPTIDE REPEAT PROTEIN 27"/>
    <property type="match status" value="1"/>
</dbReference>
<evidence type="ECO:0000256" key="1">
    <source>
        <dbReference type="ARBA" id="ARBA00022737"/>
    </source>
</evidence>
<gene>
    <name evidence="3" type="ORF">DFH08DRAFT_986658</name>
</gene>
<keyword evidence="1" id="KW-0677">Repeat</keyword>
<keyword evidence="2" id="KW-0802">TPR repeat</keyword>
<reference evidence="3" key="1">
    <citation type="submission" date="2023-03" db="EMBL/GenBank/DDBJ databases">
        <title>Massive genome expansion in bonnet fungi (Mycena s.s.) driven by repeated elements and novel gene families across ecological guilds.</title>
        <authorList>
            <consortium name="Lawrence Berkeley National Laboratory"/>
            <person name="Harder C.B."/>
            <person name="Miyauchi S."/>
            <person name="Viragh M."/>
            <person name="Kuo A."/>
            <person name="Thoen E."/>
            <person name="Andreopoulos B."/>
            <person name="Lu D."/>
            <person name="Skrede I."/>
            <person name="Drula E."/>
            <person name="Henrissat B."/>
            <person name="Morin E."/>
            <person name="Kohler A."/>
            <person name="Barry K."/>
            <person name="LaButti K."/>
            <person name="Morin E."/>
            <person name="Salamov A."/>
            <person name="Lipzen A."/>
            <person name="Mereny Z."/>
            <person name="Hegedus B."/>
            <person name="Baldrian P."/>
            <person name="Stursova M."/>
            <person name="Weitz H."/>
            <person name="Taylor A."/>
            <person name="Grigoriev I.V."/>
            <person name="Nagy L.G."/>
            <person name="Martin F."/>
            <person name="Kauserud H."/>
        </authorList>
    </citation>
    <scope>NUCLEOTIDE SEQUENCE</scope>
    <source>
        <strain evidence="3">CBHHK002</strain>
    </source>
</reference>
<keyword evidence="4" id="KW-1185">Reference proteome</keyword>
<evidence type="ECO:0000256" key="2">
    <source>
        <dbReference type="ARBA" id="ARBA00022803"/>
    </source>
</evidence>
<comment type="caution">
    <text evidence="3">The sequence shown here is derived from an EMBL/GenBank/DDBJ whole genome shotgun (WGS) entry which is preliminary data.</text>
</comment>